<sequence length="115" mass="12540">MPRLSSPATRAEVVATLLIVLAALGFVLSKPLRRSLSAHPSRDTCAALLDRYVEHIVHAINDKPPASELASRKAQARTLASTDPKFARCPTYLTVDEAECALRANNADEFERCLP</sequence>
<reference evidence="1 2" key="1">
    <citation type="submission" date="2021-04" db="EMBL/GenBank/DDBJ databases">
        <title>Genome analysis of Polyangium sp.</title>
        <authorList>
            <person name="Li Y."/>
            <person name="Wang J."/>
        </authorList>
    </citation>
    <scope>NUCLEOTIDE SEQUENCE [LARGE SCALE GENOMIC DNA]</scope>
    <source>
        <strain evidence="1 2">SDU14</strain>
    </source>
</reference>
<proteinExistence type="predicted"/>
<comment type="caution">
    <text evidence="1">The sequence shown here is derived from an EMBL/GenBank/DDBJ whole genome shotgun (WGS) entry which is preliminary data.</text>
</comment>
<dbReference type="Proteomes" id="UP001151081">
    <property type="component" value="Unassembled WGS sequence"/>
</dbReference>
<dbReference type="RefSeq" id="WP_272419988.1">
    <property type="nucleotide sequence ID" value="NZ_JAGTJJ010000004.1"/>
</dbReference>
<dbReference type="AlphaFoldDB" id="A0A9X3WZE6"/>
<organism evidence="1 2">
    <name type="scientific">Polyangium jinanense</name>
    <dbReference type="NCBI Taxonomy" id="2829994"/>
    <lineage>
        <taxon>Bacteria</taxon>
        <taxon>Pseudomonadati</taxon>
        <taxon>Myxococcota</taxon>
        <taxon>Polyangia</taxon>
        <taxon>Polyangiales</taxon>
        <taxon>Polyangiaceae</taxon>
        <taxon>Polyangium</taxon>
    </lineage>
</organism>
<keyword evidence="2" id="KW-1185">Reference proteome</keyword>
<evidence type="ECO:0000313" key="2">
    <source>
        <dbReference type="Proteomes" id="UP001151081"/>
    </source>
</evidence>
<gene>
    <name evidence="1" type="ORF">KEG57_11905</name>
</gene>
<name>A0A9X3WZE6_9BACT</name>
<accession>A0A9X3WZE6</accession>
<dbReference type="EMBL" id="JAGTJJ010000004">
    <property type="protein sequence ID" value="MDC3981207.1"/>
    <property type="molecule type" value="Genomic_DNA"/>
</dbReference>
<evidence type="ECO:0000313" key="1">
    <source>
        <dbReference type="EMBL" id="MDC3981207.1"/>
    </source>
</evidence>
<protein>
    <submittedName>
        <fullName evidence="1">Uncharacterized protein</fullName>
    </submittedName>
</protein>